<name>A0A8S5S5K7_9CAUD</name>
<reference evidence="2" key="1">
    <citation type="journal article" date="2021" name="Proc. Natl. Acad. Sci. U.S.A.">
        <title>A Catalog of Tens of Thousands of Viruses from Human Metagenomes Reveals Hidden Associations with Chronic Diseases.</title>
        <authorList>
            <person name="Tisza M.J."/>
            <person name="Buck C.B."/>
        </authorList>
    </citation>
    <scope>NUCLEOTIDE SEQUENCE</scope>
    <source>
        <strain evidence="2">Ctm7X10</strain>
    </source>
</reference>
<feature type="compositionally biased region" description="Basic and acidic residues" evidence="1">
    <location>
        <begin position="10"/>
        <end position="32"/>
    </location>
</feature>
<accession>A0A8S5S5K7</accession>
<proteinExistence type="predicted"/>
<feature type="region of interest" description="Disordered" evidence="1">
    <location>
        <begin position="1"/>
        <end position="38"/>
    </location>
</feature>
<sequence length="59" mass="6771">MKKMGNANEEFQKNTSLKDLRTKSRNSQKDGTRLTIITMEHRESNGPICVYDERGVILS</sequence>
<evidence type="ECO:0000313" key="2">
    <source>
        <dbReference type="EMBL" id="DAF46091.1"/>
    </source>
</evidence>
<dbReference type="EMBL" id="BK032530">
    <property type="protein sequence ID" value="DAF46091.1"/>
    <property type="molecule type" value="Genomic_DNA"/>
</dbReference>
<organism evidence="2">
    <name type="scientific">Siphoviridae sp. ctm7X10</name>
    <dbReference type="NCBI Taxonomy" id="2827929"/>
    <lineage>
        <taxon>Viruses</taxon>
        <taxon>Duplodnaviria</taxon>
        <taxon>Heunggongvirae</taxon>
        <taxon>Uroviricota</taxon>
        <taxon>Caudoviricetes</taxon>
    </lineage>
</organism>
<protein>
    <submittedName>
        <fullName evidence="2">Uncharacterized protein</fullName>
    </submittedName>
</protein>
<evidence type="ECO:0000256" key="1">
    <source>
        <dbReference type="SAM" id="MobiDB-lite"/>
    </source>
</evidence>